<feature type="transmembrane region" description="Helical" evidence="10">
    <location>
        <begin position="194"/>
        <end position="213"/>
    </location>
</feature>
<feature type="transmembrane region" description="Helical" evidence="10">
    <location>
        <begin position="155"/>
        <end position="174"/>
    </location>
</feature>
<accession>A0A3D8RJX6</accession>
<dbReference type="EMBL" id="PVWQ01000008">
    <property type="protein sequence ID" value="RDW74256.1"/>
    <property type="molecule type" value="Genomic_DNA"/>
</dbReference>
<dbReference type="InterPro" id="IPR051629">
    <property type="entry name" value="Sulfite_efflux_TDT"/>
</dbReference>
<dbReference type="RefSeq" id="XP_026602024.1">
    <property type="nucleotide sequence ID" value="XM_026748934.1"/>
</dbReference>
<name>A0A3D8RJX6_9EURO</name>
<feature type="transmembrane region" description="Helical" evidence="10">
    <location>
        <begin position="12"/>
        <end position="37"/>
    </location>
</feature>
<comment type="caution">
    <text evidence="11">The sequence shown here is derived from an EMBL/GenBank/DDBJ whole genome shotgun (WGS) entry which is preliminary data.</text>
</comment>
<dbReference type="GeneID" id="38117288"/>
<keyword evidence="6 10" id="KW-1133">Transmembrane helix</keyword>
<evidence type="ECO:0000256" key="8">
    <source>
        <dbReference type="ARBA" id="ARBA00056100"/>
    </source>
</evidence>
<feature type="transmembrane region" description="Helical" evidence="10">
    <location>
        <begin position="116"/>
        <end position="134"/>
    </location>
</feature>
<comment type="subcellular location">
    <subcellularLocation>
        <location evidence="1">Cell membrane</location>
        <topology evidence="1">Multi-pass membrane protein</topology>
    </subcellularLocation>
</comment>
<keyword evidence="12" id="KW-1185">Reference proteome</keyword>
<evidence type="ECO:0000256" key="1">
    <source>
        <dbReference type="ARBA" id="ARBA00004651"/>
    </source>
</evidence>
<evidence type="ECO:0000256" key="6">
    <source>
        <dbReference type="ARBA" id="ARBA00022989"/>
    </source>
</evidence>
<protein>
    <recommendedName>
        <fullName evidence="9">Sulfite efflux pump SSU1</fullName>
    </recommendedName>
</protein>
<comment type="function">
    <text evidence="8">Sulphite efflux pump required for the secretion of sulphite as a reducing agent. In the presence of sulphite, cystine in keratin is directly cleaved to cysteine and S-sulphocysteine, and thereby, reduced proteins become accessible to hydrolysis by a variety of secreted endo- and exoproteases. Excretion of sulphite mediated by an efflux pump also represents a detoxification pathway for dermatophytes during infection of the epidermal stratum corneum, hair and nails, which are rich in cysteine.</text>
</comment>
<dbReference type="CDD" id="cd09299">
    <property type="entry name" value="TDT"/>
    <property type="match status" value="1"/>
</dbReference>
<organism evidence="11 12">
    <name type="scientific">Aspergillus mulundensis</name>
    <dbReference type="NCBI Taxonomy" id="1810919"/>
    <lineage>
        <taxon>Eukaryota</taxon>
        <taxon>Fungi</taxon>
        <taxon>Dikarya</taxon>
        <taxon>Ascomycota</taxon>
        <taxon>Pezizomycotina</taxon>
        <taxon>Eurotiomycetes</taxon>
        <taxon>Eurotiomycetidae</taxon>
        <taxon>Eurotiales</taxon>
        <taxon>Aspergillaceae</taxon>
        <taxon>Aspergillus</taxon>
        <taxon>Aspergillus subgen. Nidulantes</taxon>
    </lineage>
</organism>
<evidence type="ECO:0000256" key="4">
    <source>
        <dbReference type="ARBA" id="ARBA00022475"/>
    </source>
</evidence>
<evidence type="ECO:0000256" key="2">
    <source>
        <dbReference type="ARBA" id="ARBA00008566"/>
    </source>
</evidence>
<feature type="transmembrane region" description="Helical" evidence="10">
    <location>
        <begin position="342"/>
        <end position="361"/>
    </location>
</feature>
<reference evidence="11 12" key="1">
    <citation type="journal article" date="2018" name="IMA Fungus">
        <title>IMA Genome-F 9: Draft genome sequence of Annulohypoxylon stygium, Aspergillus mulundensis, Berkeleyomyces basicola (syn. Thielaviopsis basicola), Ceratocystis smalleyi, two Cercospora beticola strains, Coleophoma cylindrospora, Fusarium fracticaudum, Phialophora cf. hyalina, and Morchella septimelata.</title>
        <authorList>
            <person name="Wingfield B.D."/>
            <person name="Bills G.F."/>
            <person name="Dong Y."/>
            <person name="Huang W."/>
            <person name="Nel W.J."/>
            <person name="Swalarsk-Parry B.S."/>
            <person name="Vaghefi N."/>
            <person name="Wilken P.M."/>
            <person name="An Z."/>
            <person name="de Beer Z.W."/>
            <person name="De Vos L."/>
            <person name="Chen L."/>
            <person name="Duong T.A."/>
            <person name="Gao Y."/>
            <person name="Hammerbacher A."/>
            <person name="Kikkert J.R."/>
            <person name="Li Y."/>
            <person name="Li H."/>
            <person name="Li K."/>
            <person name="Li Q."/>
            <person name="Liu X."/>
            <person name="Ma X."/>
            <person name="Naidoo K."/>
            <person name="Pethybridge S.J."/>
            <person name="Sun J."/>
            <person name="Steenkamp E.T."/>
            <person name="van der Nest M.A."/>
            <person name="van Wyk S."/>
            <person name="Wingfield M.J."/>
            <person name="Xiong C."/>
            <person name="Yue Q."/>
            <person name="Zhang X."/>
        </authorList>
    </citation>
    <scope>NUCLEOTIDE SEQUENCE [LARGE SCALE GENOMIC DNA]</scope>
    <source>
        <strain evidence="11 12">DSM 5745</strain>
    </source>
</reference>
<dbReference type="GO" id="GO:0005886">
    <property type="term" value="C:plasma membrane"/>
    <property type="evidence" value="ECO:0007669"/>
    <property type="project" value="UniProtKB-SubCell"/>
</dbReference>
<feature type="transmembrane region" description="Helical" evidence="10">
    <location>
        <begin position="305"/>
        <end position="322"/>
    </location>
</feature>
<dbReference type="FunFam" id="1.50.10.150:FF:000004">
    <property type="entry name" value="Malic acid transporter"/>
    <property type="match status" value="1"/>
</dbReference>
<gene>
    <name evidence="11" type="ORF">DSM5745_06918</name>
</gene>
<dbReference type="Pfam" id="PF03595">
    <property type="entry name" value="SLAC1"/>
    <property type="match status" value="1"/>
</dbReference>
<dbReference type="PANTHER" id="PTHR31686:SF3">
    <property type="entry name" value="ACID TRANSPORT PROTEIN, PUTATIVE (AFU_ORTHOLOGUE AFUA_4G09410)-RELATED"/>
    <property type="match status" value="1"/>
</dbReference>
<dbReference type="InterPro" id="IPR038665">
    <property type="entry name" value="Voltage-dep_anion_channel_sf"/>
</dbReference>
<dbReference type="InterPro" id="IPR004695">
    <property type="entry name" value="SLAC1/Mae1/Ssu1/TehA"/>
</dbReference>
<evidence type="ECO:0000256" key="3">
    <source>
        <dbReference type="ARBA" id="ARBA00022448"/>
    </source>
</evidence>
<keyword evidence="5 10" id="KW-0812">Transmembrane</keyword>
<evidence type="ECO:0000256" key="5">
    <source>
        <dbReference type="ARBA" id="ARBA00022692"/>
    </source>
</evidence>
<evidence type="ECO:0000256" key="9">
    <source>
        <dbReference type="ARBA" id="ARBA00072906"/>
    </source>
</evidence>
<dbReference type="GO" id="GO:0000319">
    <property type="term" value="F:sulfite transmembrane transporter activity"/>
    <property type="evidence" value="ECO:0007669"/>
    <property type="project" value="TreeGrafter"/>
</dbReference>
<sequence length="388" mass="42476">MDAPSHPLSRAIYNFTSSWFLIPQGTSILAVILHQLHYQFSALPTLAKIVWIYAIVLLSLFLAIYITRIVLYRRHVTHEIRHNVVEASCLASAPIAFTCIIQMITLQYKGHPGAELTAYVLWWISTFLSICTVIGVPYSQLKMQPSGIEHMPPSFLLPVISILTSAAGGGVISSNSTFSARLKIPAIIVSYMELGAGIGLATCIDACIVYHHFDRKYPRYSEAYQDMVLCGPFGQASFALQILGSAVSSSFGSYERGTLLTEAAAGPIAAVSEFAGVLAWGFGTFWWILAILSIVYTLKVQSGGFRNVAFSLSAWSLIFPWGVYNNAAVQLGKLMDAPAFDVWSTVLLLMLLVLWVLLNGLTIKGIVTGKLFGLERGWRVPKSEGQTV</sequence>
<evidence type="ECO:0000313" key="12">
    <source>
        <dbReference type="Proteomes" id="UP000256690"/>
    </source>
</evidence>
<comment type="similarity">
    <text evidence="2">Belongs to the tellurite-resistance/dicarboxylate transporter (TDT) family.</text>
</comment>
<dbReference type="AlphaFoldDB" id="A0A3D8RJX6"/>
<dbReference type="OrthoDB" id="1099at2759"/>
<feature type="transmembrane region" description="Helical" evidence="10">
    <location>
        <begin position="233"/>
        <end position="254"/>
    </location>
</feature>
<keyword evidence="7 10" id="KW-0472">Membrane</keyword>
<dbReference type="Proteomes" id="UP000256690">
    <property type="component" value="Unassembled WGS sequence"/>
</dbReference>
<keyword evidence="3" id="KW-0813">Transport</keyword>
<dbReference type="Gene3D" id="1.50.10.150">
    <property type="entry name" value="Voltage-dependent anion channel"/>
    <property type="match status" value="1"/>
</dbReference>
<evidence type="ECO:0000256" key="10">
    <source>
        <dbReference type="SAM" id="Phobius"/>
    </source>
</evidence>
<evidence type="ECO:0000256" key="7">
    <source>
        <dbReference type="ARBA" id="ARBA00023136"/>
    </source>
</evidence>
<keyword evidence="4" id="KW-1003">Cell membrane</keyword>
<feature type="transmembrane region" description="Helical" evidence="10">
    <location>
        <begin position="83"/>
        <end position="104"/>
    </location>
</feature>
<dbReference type="PANTHER" id="PTHR31686">
    <property type="match status" value="1"/>
</dbReference>
<feature type="transmembrane region" description="Helical" evidence="10">
    <location>
        <begin position="49"/>
        <end position="71"/>
    </location>
</feature>
<proteinExistence type="inferred from homology"/>
<feature type="transmembrane region" description="Helical" evidence="10">
    <location>
        <begin position="274"/>
        <end position="298"/>
    </location>
</feature>
<evidence type="ECO:0000313" key="11">
    <source>
        <dbReference type="EMBL" id="RDW74256.1"/>
    </source>
</evidence>